<dbReference type="SUPFAM" id="SSF48452">
    <property type="entry name" value="TPR-like"/>
    <property type="match status" value="2"/>
</dbReference>
<dbReference type="SUPFAM" id="SSF47384">
    <property type="entry name" value="Homodimeric domain of signal transducing histidine kinase"/>
    <property type="match status" value="1"/>
</dbReference>
<feature type="domain" description="Histidine kinase" evidence="3">
    <location>
        <begin position="711"/>
        <end position="943"/>
    </location>
</feature>
<evidence type="ECO:0000313" key="5">
    <source>
        <dbReference type="Proteomes" id="UP000274350"/>
    </source>
</evidence>
<evidence type="ECO:0000313" key="4">
    <source>
        <dbReference type="EMBL" id="QJQ06295.1"/>
    </source>
</evidence>
<dbReference type="Gene3D" id="3.30.450.40">
    <property type="match status" value="1"/>
</dbReference>
<dbReference type="SMART" id="SM00387">
    <property type="entry name" value="HATPase_c"/>
    <property type="match status" value="1"/>
</dbReference>
<sequence length="943" mass="103578">MEIFVNNDEVAQWEAELPGLRQRARLNLLVILAWHQRQRDTMRALSLADEAELLMPGISPAELPEDEKSLFRARLLLVRAEARWLYSELGKAQEMATSALREFERFGASEAHLGCLDAHYLLALLSLHQGEVGIVERELEQAAELAQLCQDTTRETIIEAFQGIQTAYHDLPLAIERWQLHFQTEANNFTPAIAASANEFLAYSASFSGNFGQAGAYGIQAYDFALQSGQVRRAISIASNIGDSFNSLNDHQSALQWMQLSLDLARSMAWPASIGNCLTQMAETLRRLGRLDTAKDMLNEALPLVASMPDSRWHLMALRYLGDLLLDQGEHFAALDCFSELQQGADRKRQQDFRIGARRGRAHALSFLGRPQEALAVANEALQLVTESRDNYRKIDILRVLASIHNRHNLAMSPDTPLDTDAASAALHYLQQALEIAGGISGYTISGELLEEIADAQAASGNYQRAFRLSRRAIAAREKIHTQEAANRATAVQLSHHTERMRAESEYLRQLANAEAERAEVLQKSSAILTLLGDIGQEITASLDADAVFQTINRHVQGLLHVTAFVIYLTDADQQSMTSAFGMENGEPIEPDTILMSDTGARSVQCIVRRSEILTEFAPDDEIPSLIPGTERVLSMLFAPLIIADKVLGVMTIQSSREHAYGATEIMIFRSLCAYGAIALSNADAYLRLKETQAYLVAQEKLAALGALVAGVAHELNTPIGNCLLVASTVQDNSRNMISKLAGQNLRRSELSAYFDEVKMSAEIMMRGLGSAATLISSFKQVAVDRTSEQRRNFDLLQVLQEIIATLNIRIGHAGHTIGLDVEPGIVMDSYPGSLGQVINNLIENAILHAFDSGQNGQMQIKVAALDGKRVVLQFSDNGSGIPQENLQRIFDPFFTTKLGQGGSGLGLNICYNIVTSILHGQISVSSIIDNGTTFTLDLPLMV</sequence>
<dbReference type="PANTHER" id="PTHR43065:SF47">
    <property type="match status" value="1"/>
</dbReference>
<dbReference type="EC" id="2.7.13.3" evidence="2"/>
<dbReference type="GO" id="GO:0000155">
    <property type="term" value="F:phosphorelay sensor kinase activity"/>
    <property type="evidence" value="ECO:0007669"/>
    <property type="project" value="InterPro"/>
</dbReference>
<dbReference type="PRINTS" id="PR00344">
    <property type="entry name" value="BCTRLSENSOR"/>
</dbReference>
<dbReference type="OrthoDB" id="8728894at2"/>
<dbReference type="Gene3D" id="1.25.40.10">
    <property type="entry name" value="Tetratricopeptide repeat domain"/>
    <property type="match status" value="2"/>
</dbReference>
<dbReference type="InterPro" id="IPR036890">
    <property type="entry name" value="HATPase_C_sf"/>
</dbReference>
<proteinExistence type="predicted"/>
<comment type="catalytic activity">
    <reaction evidence="1">
        <text>ATP + protein L-histidine = ADP + protein N-phospho-L-histidine.</text>
        <dbReference type="EC" id="2.7.13.3"/>
    </reaction>
</comment>
<protein>
    <recommendedName>
        <fullName evidence="2">histidine kinase</fullName>
        <ecNumber evidence="2">2.7.13.3</ecNumber>
    </recommendedName>
</protein>
<dbReference type="EMBL" id="CP051152">
    <property type="protein sequence ID" value="QJQ06295.1"/>
    <property type="molecule type" value="Genomic_DNA"/>
</dbReference>
<dbReference type="InterPro" id="IPR019734">
    <property type="entry name" value="TPR_rpt"/>
</dbReference>
<dbReference type="InterPro" id="IPR004358">
    <property type="entry name" value="Sig_transdc_His_kin-like_C"/>
</dbReference>
<dbReference type="Proteomes" id="UP000274350">
    <property type="component" value="Chromosome"/>
</dbReference>
<gene>
    <name evidence="4" type="ORF">EJG51_011020</name>
</gene>
<dbReference type="Pfam" id="PF13424">
    <property type="entry name" value="TPR_12"/>
    <property type="match status" value="1"/>
</dbReference>
<name>A0A6M4A587_9BURK</name>
<dbReference type="SMART" id="SM00028">
    <property type="entry name" value="TPR"/>
    <property type="match status" value="5"/>
</dbReference>
<dbReference type="Pfam" id="PF13185">
    <property type="entry name" value="GAF_2"/>
    <property type="match status" value="1"/>
</dbReference>
<keyword evidence="5" id="KW-1185">Reference proteome</keyword>
<dbReference type="KEGG" id="upi:EJG51_011020"/>
<dbReference type="PANTHER" id="PTHR43065">
    <property type="entry name" value="SENSOR HISTIDINE KINASE"/>
    <property type="match status" value="1"/>
</dbReference>
<evidence type="ECO:0000256" key="2">
    <source>
        <dbReference type="ARBA" id="ARBA00012438"/>
    </source>
</evidence>
<dbReference type="SUPFAM" id="SSF55781">
    <property type="entry name" value="GAF domain-like"/>
    <property type="match status" value="1"/>
</dbReference>
<dbReference type="SMART" id="SM00065">
    <property type="entry name" value="GAF"/>
    <property type="match status" value="1"/>
</dbReference>
<dbReference type="PROSITE" id="PS50109">
    <property type="entry name" value="HIS_KIN"/>
    <property type="match status" value="1"/>
</dbReference>
<dbReference type="InterPro" id="IPR003594">
    <property type="entry name" value="HATPase_dom"/>
</dbReference>
<evidence type="ECO:0000259" key="3">
    <source>
        <dbReference type="PROSITE" id="PS50109"/>
    </source>
</evidence>
<accession>A0A6M4A587</accession>
<dbReference type="AlphaFoldDB" id="A0A6M4A587"/>
<dbReference type="SUPFAM" id="SSF55874">
    <property type="entry name" value="ATPase domain of HSP90 chaperone/DNA topoisomerase II/histidine kinase"/>
    <property type="match status" value="1"/>
</dbReference>
<evidence type="ECO:0000256" key="1">
    <source>
        <dbReference type="ARBA" id="ARBA00000085"/>
    </source>
</evidence>
<dbReference type="Gene3D" id="1.10.287.130">
    <property type="match status" value="1"/>
</dbReference>
<organism evidence="4 5">
    <name type="scientific">Undibacterium piscinae</name>
    <dbReference type="NCBI Taxonomy" id="2495591"/>
    <lineage>
        <taxon>Bacteria</taxon>
        <taxon>Pseudomonadati</taxon>
        <taxon>Pseudomonadota</taxon>
        <taxon>Betaproteobacteria</taxon>
        <taxon>Burkholderiales</taxon>
        <taxon>Oxalobacteraceae</taxon>
        <taxon>Undibacterium</taxon>
    </lineage>
</organism>
<reference evidence="4 5" key="1">
    <citation type="journal article" date="2019" name="Int. J. Syst. Evol. Microbiol.">
        <title>Undibacterium piscinae sp. nov., isolated from Korean shiner intestine.</title>
        <authorList>
            <person name="Lee S.Y."/>
            <person name="Kang W."/>
            <person name="Kim P.S."/>
            <person name="Kim H.S."/>
            <person name="Sung H."/>
            <person name="Shin N.R."/>
            <person name="Whon T.W."/>
            <person name="Yun J.H."/>
            <person name="Lee J.Y."/>
            <person name="Lee J.Y."/>
            <person name="Jung M.J."/>
            <person name="Jeong Y.S."/>
            <person name="Tak E.J."/>
            <person name="Han J.E."/>
            <person name="Hyun D.W."/>
            <person name="Kang M.S."/>
            <person name="Lee K.E."/>
            <person name="Lee B.H."/>
            <person name="Bae J.W."/>
        </authorList>
    </citation>
    <scope>NUCLEOTIDE SEQUENCE [LARGE SCALE GENOMIC DNA]</scope>
    <source>
        <strain evidence="4 5">S11R28</strain>
    </source>
</reference>
<dbReference type="InterPro" id="IPR036097">
    <property type="entry name" value="HisK_dim/P_sf"/>
</dbReference>
<dbReference type="InterPro" id="IPR029016">
    <property type="entry name" value="GAF-like_dom_sf"/>
</dbReference>
<dbReference type="InterPro" id="IPR003018">
    <property type="entry name" value="GAF"/>
</dbReference>
<dbReference type="InterPro" id="IPR011990">
    <property type="entry name" value="TPR-like_helical_dom_sf"/>
</dbReference>
<dbReference type="Pfam" id="PF02518">
    <property type="entry name" value="HATPase_c"/>
    <property type="match status" value="1"/>
</dbReference>
<dbReference type="InterPro" id="IPR005467">
    <property type="entry name" value="His_kinase_dom"/>
</dbReference>
<dbReference type="Gene3D" id="3.30.565.10">
    <property type="entry name" value="Histidine kinase-like ATPase, C-terminal domain"/>
    <property type="match status" value="1"/>
</dbReference>